<dbReference type="InterPro" id="IPR018109">
    <property type="entry name" value="Folylpolyglutamate_synth_CS"/>
</dbReference>
<dbReference type="SUPFAM" id="SSF53623">
    <property type="entry name" value="MurD-like peptide ligases, catalytic domain"/>
    <property type="match status" value="1"/>
</dbReference>
<comment type="caution">
    <text evidence="10">The sequence shown here is derived from an EMBL/GenBank/DDBJ whole genome shotgun (WGS) entry which is preliminary data.</text>
</comment>
<evidence type="ECO:0000259" key="9">
    <source>
        <dbReference type="Pfam" id="PF08245"/>
    </source>
</evidence>
<dbReference type="InterPro" id="IPR005761">
    <property type="entry name" value="UDP-N-AcMur-Glu-dNH2Pim_ligase"/>
</dbReference>
<feature type="non-terminal residue" evidence="10">
    <location>
        <position position="294"/>
    </location>
</feature>
<dbReference type="GO" id="GO:0004326">
    <property type="term" value="F:tetrahydrofolylpolyglutamate synthase activity"/>
    <property type="evidence" value="ECO:0007669"/>
    <property type="project" value="InterPro"/>
</dbReference>
<accession>A0A554LX42</accession>
<feature type="transmembrane region" description="Helical" evidence="8">
    <location>
        <begin position="16"/>
        <end position="34"/>
    </location>
</feature>
<evidence type="ECO:0000256" key="6">
    <source>
        <dbReference type="ARBA" id="ARBA00022984"/>
    </source>
</evidence>
<proteinExistence type="predicted"/>
<evidence type="ECO:0000256" key="5">
    <source>
        <dbReference type="ARBA" id="ARBA00022960"/>
    </source>
</evidence>
<evidence type="ECO:0000256" key="3">
    <source>
        <dbReference type="ARBA" id="ARBA00022741"/>
    </source>
</evidence>
<evidence type="ECO:0000256" key="8">
    <source>
        <dbReference type="SAM" id="Phobius"/>
    </source>
</evidence>
<sequence>MVNIKSTLKNKLPNRWLLAYHWLNGWLAAAYWGFPGRQLKVICVTGTNGKTTTCQLIDSILREAGRKTCLASTIELRINKKSRVNKTKMTTMPAWQLQKFLAEAVKDGCQWAVIETTSHAIVQNRLLGIKPYISVFTNLTHDHLDYHQNIQSYKEAKLKIFQRHPFGIVANLDDKVGLEFLSQTAEQKLSYGLEKKTNLTAKKIVFEPDKTFFSLVTPRGQIAVNFRLPAKFNLENCLAASAACLLAGIDLETIKTGLEKVGQVPGRMELVRGKNRRVMIDYAHSPDALEKIYG</sequence>
<dbReference type="PROSITE" id="PS01011">
    <property type="entry name" value="FOLYLPOLYGLU_SYNT_1"/>
    <property type="match status" value="1"/>
</dbReference>
<keyword evidence="4" id="KW-0067">ATP-binding</keyword>
<keyword evidence="5" id="KW-0133">Cell shape</keyword>
<gene>
    <name evidence="10" type="ORF">CEN88_43</name>
</gene>
<evidence type="ECO:0000256" key="7">
    <source>
        <dbReference type="ARBA" id="ARBA00023316"/>
    </source>
</evidence>
<dbReference type="Gene3D" id="3.90.190.20">
    <property type="entry name" value="Mur ligase, C-terminal domain"/>
    <property type="match status" value="1"/>
</dbReference>
<evidence type="ECO:0000256" key="1">
    <source>
        <dbReference type="ARBA" id="ARBA00022490"/>
    </source>
</evidence>
<dbReference type="PANTHER" id="PTHR23135">
    <property type="entry name" value="MUR LIGASE FAMILY MEMBER"/>
    <property type="match status" value="1"/>
</dbReference>
<dbReference type="Proteomes" id="UP000318711">
    <property type="component" value="Unassembled WGS sequence"/>
</dbReference>
<dbReference type="EMBL" id="VMGL01000003">
    <property type="protein sequence ID" value="TSC97440.1"/>
    <property type="molecule type" value="Genomic_DNA"/>
</dbReference>
<dbReference type="GO" id="GO:0005524">
    <property type="term" value="F:ATP binding"/>
    <property type="evidence" value="ECO:0007669"/>
    <property type="project" value="UniProtKB-KW"/>
</dbReference>
<dbReference type="AlphaFoldDB" id="A0A554LX42"/>
<keyword evidence="7" id="KW-0961">Cell wall biogenesis/degradation</keyword>
<dbReference type="InterPro" id="IPR036615">
    <property type="entry name" value="Mur_ligase_C_dom_sf"/>
</dbReference>
<keyword evidence="1" id="KW-0963">Cytoplasm</keyword>
<dbReference type="GO" id="GO:0005737">
    <property type="term" value="C:cytoplasm"/>
    <property type="evidence" value="ECO:0007669"/>
    <property type="project" value="InterPro"/>
</dbReference>
<dbReference type="InterPro" id="IPR013221">
    <property type="entry name" value="Mur_ligase_cen"/>
</dbReference>
<name>A0A554LX42_9BACT</name>
<keyword evidence="8" id="KW-0812">Transmembrane</keyword>
<keyword evidence="8" id="KW-0472">Membrane</keyword>
<feature type="domain" description="Mur ligase central" evidence="9">
    <location>
        <begin position="44"/>
        <end position="244"/>
    </location>
</feature>
<keyword evidence="3" id="KW-0547">Nucleotide-binding</keyword>
<dbReference type="NCBIfam" id="TIGR01085">
    <property type="entry name" value="murE"/>
    <property type="match status" value="1"/>
</dbReference>
<dbReference type="GO" id="GO:0008360">
    <property type="term" value="P:regulation of cell shape"/>
    <property type="evidence" value="ECO:0007669"/>
    <property type="project" value="UniProtKB-KW"/>
</dbReference>
<protein>
    <submittedName>
        <fullName evidence="10">UDP-N-acetylmuramoylalanyl-D-glutamate--2, 6-diaminopimelate ligase</fullName>
    </submittedName>
</protein>
<dbReference type="Pfam" id="PF08245">
    <property type="entry name" value="Mur_ligase_M"/>
    <property type="match status" value="1"/>
</dbReference>
<reference evidence="10 11" key="1">
    <citation type="submission" date="2017-07" db="EMBL/GenBank/DDBJ databases">
        <title>Mechanisms for carbon and nitrogen cycling indicate functional differentiation within the Candidate Phyla Radiation.</title>
        <authorList>
            <person name="Danczak R.E."/>
            <person name="Johnston M.D."/>
            <person name="Kenah C."/>
            <person name="Slattery M."/>
            <person name="Wrighton K.C."/>
            <person name="Wilkins M.J."/>
        </authorList>
    </citation>
    <scope>NUCLEOTIDE SEQUENCE [LARGE SCALE GENOMIC DNA]</scope>
    <source>
        <strain evidence="10">Licking1014_2</strain>
    </source>
</reference>
<dbReference type="GO" id="GO:0051301">
    <property type="term" value="P:cell division"/>
    <property type="evidence" value="ECO:0007669"/>
    <property type="project" value="InterPro"/>
</dbReference>
<organism evidence="10 11">
    <name type="scientific">Candidatus Berkelbacteria bacterium Licking1014_2</name>
    <dbReference type="NCBI Taxonomy" id="2017146"/>
    <lineage>
        <taxon>Bacteria</taxon>
        <taxon>Candidatus Berkelbacteria</taxon>
    </lineage>
</organism>
<evidence type="ECO:0000256" key="2">
    <source>
        <dbReference type="ARBA" id="ARBA00022598"/>
    </source>
</evidence>
<keyword evidence="2 10" id="KW-0436">Ligase</keyword>
<dbReference type="PANTHER" id="PTHR23135:SF4">
    <property type="entry name" value="UDP-N-ACETYLMURAMOYL-L-ALANYL-D-GLUTAMATE--2,6-DIAMINOPIMELATE LIGASE MURE HOMOLOG, CHLOROPLASTIC"/>
    <property type="match status" value="1"/>
</dbReference>
<keyword evidence="8" id="KW-1133">Transmembrane helix</keyword>
<dbReference type="InterPro" id="IPR036565">
    <property type="entry name" value="Mur-like_cat_sf"/>
</dbReference>
<dbReference type="GO" id="GO:0009252">
    <property type="term" value="P:peptidoglycan biosynthetic process"/>
    <property type="evidence" value="ECO:0007669"/>
    <property type="project" value="UniProtKB-KW"/>
</dbReference>
<dbReference type="Gene3D" id="3.40.1190.10">
    <property type="entry name" value="Mur-like, catalytic domain"/>
    <property type="match status" value="1"/>
</dbReference>
<evidence type="ECO:0000256" key="4">
    <source>
        <dbReference type="ARBA" id="ARBA00022840"/>
    </source>
</evidence>
<evidence type="ECO:0000313" key="11">
    <source>
        <dbReference type="Proteomes" id="UP000318711"/>
    </source>
</evidence>
<evidence type="ECO:0000313" key="10">
    <source>
        <dbReference type="EMBL" id="TSC97440.1"/>
    </source>
</evidence>
<keyword evidence="6" id="KW-0573">Peptidoglycan synthesis</keyword>
<dbReference type="GO" id="GO:0071555">
    <property type="term" value="P:cell wall organization"/>
    <property type="evidence" value="ECO:0007669"/>
    <property type="project" value="UniProtKB-KW"/>
</dbReference>